<dbReference type="Proteomes" id="UP000185674">
    <property type="component" value="Chromosome"/>
</dbReference>
<dbReference type="SUPFAM" id="SSF54001">
    <property type="entry name" value="Cysteine proteinases"/>
    <property type="match status" value="1"/>
</dbReference>
<accession>A0A1P8EIW4</accession>
<feature type="domain" description="Transglutaminase-like" evidence="1">
    <location>
        <begin position="160"/>
        <end position="221"/>
    </location>
</feature>
<dbReference type="InterPro" id="IPR002931">
    <property type="entry name" value="Transglutaminase-like"/>
</dbReference>
<name>A0A1P8EIW4_9GAMM</name>
<dbReference type="STRING" id="487316.BEN76_09050"/>
<dbReference type="EMBL" id="CP016896">
    <property type="protein sequence ID" value="APV36153.1"/>
    <property type="molecule type" value="Genomic_DNA"/>
</dbReference>
<proteinExistence type="predicted"/>
<dbReference type="Pfam" id="PF21295">
    <property type="entry name" value="Bact_transglu_N_2"/>
    <property type="match status" value="1"/>
</dbReference>
<dbReference type="SMART" id="SM00460">
    <property type="entry name" value="TGc"/>
    <property type="match status" value="1"/>
</dbReference>
<dbReference type="PANTHER" id="PTHR33490">
    <property type="entry name" value="BLR5614 PROTEIN-RELATED"/>
    <property type="match status" value="1"/>
</dbReference>
<dbReference type="InterPro" id="IPR038765">
    <property type="entry name" value="Papain-like_cys_pep_sf"/>
</dbReference>
<evidence type="ECO:0000313" key="3">
    <source>
        <dbReference type="Proteomes" id="UP000185674"/>
    </source>
</evidence>
<dbReference type="GeneID" id="67510409"/>
<sequence>MPSFKIDCHLHYRVIQATEFIFQFEAANHPWQTCKQESFEFQPQLDFEQYERDGGLNRLIRLHAPEGELRVSYHADVDTHIPERNTALRECEIHELPSYTLFYLGSSRFCESDLIGTMVQNTFGELPKGYARVQAICDWIHDNIVYQAGSSDSTTTARDILVNRAGVCRDFAHLGIAICRALNIPARFVVGYMPFYNADPDFHAIFEVYLENQWVLFDATRMGPIDQFVRIGTGLDAKDVPFATVFGEIELLSIEPAIERVES</sequence>
<gene>
    <name evidence="2" type="ORF">BEN76_09050</name>
</gene>
<evidence type="ECO:0000259" key="1">
    <source>
        <dbReference type="SMART" id="SM00460"/>
    </source>
</evidence>
<dbReference type="RefSeq" id="WP_076032902.1">
    <property type="nucleotide sequence ID" value="NZ_BKKK01000037.1"/>
</dbReference>
<dbReference type="Gene3D" id="2.60.40.2250">
    <property type="match status" value="1"/>
</dbReference>
<dbReference type="InterPro" id="IPR048930">
    <property type="entry name" value="Bact_transglu_N_2"/>
</dbReference>
<protein>
    <submittedName>
        <fullName evidence="2">Transglutaminase</fullName>
    </submittedName>
</protein>
<dbReference type="AlphaFoldDB" id="A0A1P8EIW4"/>
<dbReference type="KEGG" id="asol:BEN76_09050"/>
<dbReference type="eggNOG" id="COG1305">
    <property type="taxonomic scope" value="Bacteria"/>
</dbReference>
<dbReference type="Gene3D" id="3.10.620.30">
    <property type="match status" value="1"/>
</dbReference>
<organism evidence="2 3">
    <name type="scientific">Acinetobacter soli</name>
    <dbReference type="NCBI Taxonomy" id="487316"/>
    <lineage>
        <taxon>Bacteria</taxon>
        <taxon>Pseudomonadati</taxon>
        <taxon>Pseudomonadota</taxon>
        <taxon>Gammaproteobacteria</taxon>
        <taxon>Moraxellales</taxon>
        <taxon>Moraxellaceae</taxon>
        <taxon>Acinetobacter</taxon>
    </lineage>
</organism>
<evidence type="ECO:0000313" key="2">
    <source>
        <dbReference type="EMBL" id="APV36153.1"/>
    </source>
</evidence>
<dbReference type="Pfam" id="PF01841">
    <property type="entry name" value="Transglut_core"/>
    <property type="match status" value="1"/>
</dbReference>
<dbReference type="PANTHER" id="PTHR33490:SF12">
    <property type="entry name" value="BLL5557 PROTEIN"/>
    <property type="match status" value="1"/>
</dbReference>
<reference evidence="2 3" key="1">
    <citation type="submission" date="2016-08" db="EMBL/GenBank/DDBJ databases">
        <title>Complete genome sequence of Acinetobacter baylyi strain GFJ2.</title>
        <authorList>
            <person name="Tabata M."/>
            <person name="Kuboki S."/>
            <person name="Gibu N."/>
            <person name="Kinouchi Y."/>
            <person name="Vangnai A."/>
            <person name="Kasai D."/>
            <person name="Fukuda M."/>
        </authorList>
    </citation>
    <scope>NUCLEOTIDE SEQUENCE [LARGE SCALE GENOMIC DNA]</scope>
    <source>
        <strain evidence="2 3">GFJ2</strain>
    </source>
</reference>